<keyword evidence="3" id="KW-1185">Reference proteome</keyword>
<dbReference type="EMBL" id="MCFE01000135">
    <property type="protein sequence ID" value="ORX97329.1"/>
    <property type="molecule type" value="Genomic_DNA"/>
</dbReference>
<dbReference type="InParanoid" id="A0A1Y1YH75"/>
<organism evidence="2 3">
    <name type="scientific">Basidiobolus meristosporus CBS 931.73</name>
    <dbReference type="NCBI Taxonomy" id="1314790"/>
    <lineage>
        <taxon>Eukaryota</taxon>
        <taxon>Fungi</taxon>
        <taxon>Fungi incertae sedis</taxon>
        <taxon>Zoopagomycota</taxon>
        <taxon>Entomophthoromycotina</taxon>
        <taxon>Basidiobolomycetes</taxon>
        <taxon>Basidiobolales</taxon>
        <taxon>Basidiobolaceae</taxon>
        <taxon>Basidiobolus</taxon>
    </lineage>
</organism>
<dbReference type="AlphaFoldDB" id="A0A1Y1YH75"/>
<gene>
    <name evidence="2" type="ORF">K493DRAFT_300500</name>
</gene>
<feature type="binding site" evidence="1">
    <location>
        <position position="115"/>
    </location>
    <ligand>
        <name>a divalent metal cation</name>
        <dbReference type="ChEBI" id="CHEBI:60240"/>
        <label>2</label>
    </ligand>
</feature>
<proteinExistence type="predicted"/>
<sequence length="242" mass="27572">MSEKALEFFDVHSHIHDDPELLELGKVATENPDRVIPGFGVHPWYAEGMKESDLWEEKLKQYLEKHENAVLGEIGLDKIATDPKTGERYHLPTQLEIFQRQFALAASLNRVVSVHCVQSHGHLLDCFRQLKPEEFPPKIMLHSYSGSHEIAKAFLKLPKKVGARFYFSFSKLVNSKTKKLVDSLQVIPRNRVLLESDAHESLKVDGVMEEICNIIGDIWGCEGAEVAEITYKNSKEFFSLPE</sequence>
<dbReference type="InterPro" id="IPR032466">
    <property type="entry name" value="Metal_Hydrolase"/>
</dbReference>
<dbReference type="GO" id="GO:0046872">
    <property type="term" value="F:metal ion binding"/>
    <property type="evidence" value="ECO:0007669"/>
    <property type="project" value="UniProtKB-KW"/>
</dbReference>
<dbReference type="PANTHER" id="PTHR47345:SF1">
    <property type="entry name" value="CUT9-INTERACTING PROTEIN SCN1"/>
    <property type="match status" value="1"/>
</dbReference>
<dbReference type="PANTHER" id="PTHR47345">
    <property type="entry name" value="CUT9-INTERACTING PROTEIN SCN1"/>
    <property type="match status" value="1"/>
</dbReference>
<feature type="binding site" evidence="1">
    <location>
        <position position="73"/>
    </location>
    <ligand>
        <name>a divalent metal cation</name>
        <dbReference type="ChEBI" id="CHEBI:60240"/>
        <label>1</label>
    </ligand>
</feature>
<protein>
    <submittedName>
        <fullName evidence="2">Metallo-dependent hydrolase</fullName>
    </submittedName>
</protein>
<feature type="binding site" evidence="1">
    <location>
        <position position="142"/>
    </location>
    <ligand>
        <name>a divalent metal cation</name>
        <dbReference type="ChEBI" id="CHEBI:60240"/>
        <label>2</label>
    </ligand>
</feature>
<dbReference type="InterPro" id="IPR001130">
    <property type="entry name" value="TatD-like"/>
</dbReference>
<dbReference type="Proteomes" id="UP000193498">
    <property type="component" value="Unassembled WGS sequence"/>
</dbReference>
<comment type="caution">
    <text evidence="2">The sequence shown here is derived from an EMBL/GenBank/DDBJ whole genome shotgun (WGS) entry which is preliminary data.</text>
</comment>
<dbReference type="STRING" id="1314790.A0A1Y1YH75"/>
<evidence type="ECO:0000313" key="3">
    <source>
        <dbReference type="Proteomes" id="UP000193498"/>
    </source>
</evidence>
<keyword evidence="1" id="KW-0479">Metal-binding</keyword>
<name>A0A1Y1YH75_9FUNG</name>
<evidence type="ECO:0000313" key="2">
    <source>
        <dbReference type="EMBL" id="ORX97329.1"/>
    </source>
</evidence>
<reference evidence="2 3" key="1">
    <citation type="submission" date="2016-07" db="EMBL/GenBank/DDBJ databases">
        <title>Pervasive Adenine N6-methylation of Active Genes in Fungi.</title>
        <authorList>
            <consortium name="DOE Joint Genome Institute"/>
            <person name="Mondo S.J."/>
            <person name="Dannebaum R.O."/>
            <person name="Kuo R.C."/>
            <person name="Labutti K."/>
            <person name="Haridas S."/>
            <person name="Kuo A."/>
            <person name="Salamov A."/>
            <person name="Ahrendt S.R."/>
            <person name="Lipzen A."/>
            <person name="Sullivan W."/>
            <person name="Andreopoulos W.B."/>
            <person name="Clum A."/>
            <person name="Lindquist E."/>
            <person name="Daum C."/>
            <person name="Ramamoorthy G.K."/>
            <person name="Gryganskyi A."/>
            <person name="Culley D."/>
            <person name="Magnuson J.K."/>
            <person name="James T.Y."/>
            <person name="O'Malley M.A."/>
            <person name="Stajich J.E."/>
            <person name="Spatafora J.W."/>
            <person name="Visel A."/>
            <person name="Grigoriev I.V."/>
        </authorList>
    </citation>
    <scope>NUCLEOTIDE SEQUENCE [LARGE SCALE GENOMIC DNA]</scope>
    <source>
        <strain evidence="2 3">CBS 931.73</strain>
    </source>
</reference>
<dbReference type="InterPro" id="IPR053044">
    <property type="entry name" value="Metallo-hydrolase/TatD-type"/>
</dbReference>
<keyword evidence="2" id="KW-0378">Hydrolase</keyword>
<dbReference type="PIRSF" id="PIRSF005902">
    <property type="entry name" value="DNase_TatD"/>
    <property type="match status" value="1"/>
</dbReference>
<dbReference type="SUPFAM" id="SSF51556">
    <property type="entry name" value="Metallo-dependent hydrolases"/>
    <property type="match status" value="1"/>
</dbReference>
<feature type="binding site" evidence="1">
    <location>
        <position position="197"/>
    </location>
    <ligand>
        <name>a divalent metal cation</name>
        <dbReference type="ChEBI" id="CHEBI:60240"/>
        <label>1</label>
    </ligand>
</feature>
<evidence type="ECO:0000256" key="1">
    <source>
        <dbReference type="PIRSR" id="PIRSR005902-1"/>
    </source>
</evidence>
<dbReference type="Pfam" id="PF01026">
    <property type="entry name" value="TatD_DNase"/>
    <property type="match status" value="1"/>
</dbReference>
<accession>A0A1Y1YH75</accession>
<dbReference type="Gene3D" id="3.20.20.140">
    <property type="entry name" value="Metal-dependent hydrolases"/>
    <property type="match status" value="1"/>
</dbReference>
<dbReference type="GO" id="GO:0016788">
    <property type="term" value="F:hydrolase activity, acting on ester bonds"/>
    <property type="evidence" value="ECO:0007669"/>
    <property type="project" value="InterPro"/>
</dbReference>
<dbReference type="OrthoDB" id="413993at2759"/>